<dbReference type="Pfam" id="PF14129">
    <property type="entry name" value="DUF4296"/>
    <property type="match status" value="1"/>
</dbReference>
<reference evidence="4 5" key="1">
    <citation type="submission" date="2019-09" db="EMBL/GenBank/DDBJ databases">
        <title>Distinct polysaccharide growth profiles of human intestinal Prevotella copri isolates.</title>
        <authorList>
            <person name="Fehlner-Peach H."/>
            <person name="Magnabosco C."/>
            <person name="Raghavan V."/>
            <person name="Scher J.U."/>
            <person name="Tett A."/>
            <person name="Cox L.M."/>
            <person name="Gottsegen C."/>
            <person name="Watters A."/>
            <person name="Wiltshire- Gordon J.D."/>
            <person name="Segata N."/>
            <person name="Bonneau R."/>
            <person name="Littman D.R."/>
        </authorList>
    </citation>
    <scope>NUCLEOTIDE SEQUENCE [LARGE SCALE GENOMIC DNA]</scope>
    <source>
        <strain evidence="4 5">BVe41219</strain>
    </source>
</reference>
<organism evidence="4 5">
    <name type="scientific">Segatella copri</name>
    <dbReference type="NCBI Taxonomy" id="165179"/>
    <lineage>
        <taxon>Bacteria</taxon>
        <taxon>Pseudomonadati</taxon>
        <taxon>Bacteroidota</taxon>
        <taxon>Bacteroidia</taxon>
        <taxon>Bacteroidales</taxon>
        <taxon>Prevotellaceae</taxon>
        <taxon>Segatella</taxon>
    </lineage>
</organism>
<dbReference type="EMBL" id="VZAZ01000016">
    <property type="protein sequence ID" value="MQO54858.1"/>
    <property type="molecule type" value="Genomic_DNA"/>
</dbReference>
<name>A0A6A7VJV9_9BACT</name>
<dbReference type="PROSITE" id="PS51257">
    <property type="entry name" value="PROKAR_LIPOPROTEIN"/>
    <property type="match status" value="1"/>
</dbReference>
<gene>
    <name evidence="4" type="ORF">F7D42_03855</name>
</gene>
<proteinExistence type="predicted"/>
<dbReference type="AlphaFoldDB" id="A0A6A7VJV9"/>
<feature type="region of interest" description="Disordered" evidence="1">
    <location>
        <begin position="266"/>
        <end position="320"/>
    </location>
</feature>
<dbReference type="RefSeq" id="WP_153086955.1">
    <property type="nucleotide sequence ID" value="NZ_JBALKG010000047.1"/>
</dbReference>
<feature type="signal peptide" evidence="2">
    <location>
        <begin position="1"/>
        <end position="19"/>
    </location>
</feature>
<comment type="caution">
    <text evidence="4">The sequence shown here is derived from an EMBL/GenBank/DDBJ whole genome shotgun (WGS) entry which is preliminary data.</text>
</comment>
<accession>A0A6A7VJV9</accession>
<evidence type="ECO:0000256" key="1">
    <source>
        <dbReference type="SAM" id="MobiDB-lite"/>
    </source>
</evidence>
<evidence type="ECO:0000259" key="3">
    <source>
        <dbReference type="Pfam" id="PF14129"/>
    </source>
</evidence>
<sequence length="320" mass="35106">MKKAFLYLCWIVTFCAAFASCKPSLPRDVLSKGKMTDILFDYHIALAMAQNEDGGSEKNSLAYREAVLKKHDVTSADFDSSMVYYMRHTELLHDVYKDLAERLDKEVVALGGNSTGNSDFDNLTAVGDTANIWKDATSMVFSPDEGFNSRSFKIEADTAFHKGDRFRLDFESQFIFQDGMRDGIALLAVQFKNDSVAQTVIHIQSAQHYSVELADNDSLGIKCIKGYFMLNEGGFSSDAGSLTTLKLMFVNKIRLIRMHPKKVAPVSSSAASSDSAKVDTARKTRIPGPSVPARPDGALAPPTSAPVSMPDKPIQMTSSN</sequence>
<dbReference type="Proteomes" id="UP000358159">
    <property type="component" value="Unassembled WGS sequence"/>
</dbReference>
<evidence type="ECO:0000256" key="2">
    <source>
        <dbReference type="SAM" id="SignalP"/>
    </source>
</evidence>
<evidence type="ECO:0000313" key="5">
    <source>
        <dbReference type="Proteomes" id="UP000358159"/>
    </source>
</evidence>
<evidence type="ECO:0000313" key="4">
    <source>
        <dbReference type="EMBL" id="MQO54858.1"/>
    </source>
</evidence>
<feature type="domain" description="DUF4296" evidence="3">
    <location>
        <begin position="26"/>
        <end position="106"/>
    </location>
</feature>
<keyword evidence="2" id="KW-0732">Signal</keyword>
<protein>
    <submittedName>
        <fullName evidence="4">DUF4296 domain-containing protein</fullName>
    </submittedName>
</protein>
<feature type="compositionally biased region" description="Low complexity" evidence="1">
    <location>
        <begin position="266"/>
        <end position="275"/>
    </location>
</feature>
<feature type="chain" id="PRO_5043213331" evidence="2">
    <location>
        <begin position="20"/>
        <end position="320"/>
    </location>
</feature>
<dbReference type="InterPro" id="IPR025381">
    <property type="entry name" value="DUF4296"/>
</dbReference>